<proteinExistence type="predicted"/>
<evidence type="ECO:0000259" key="3">
    <source>
        <dbReference type="Pfam" id="PF00149"/>
    </source>
</evidence>
<dbReference type="Gene3D" id="2.40.160.50">
    <property type="entry name" value="membrane protein fhac: a member of the omp85/tpsb transporter family"/>
    <property type="match status" value="1"/>
</dbReference>
<dbReference type="Pfam" id="PF00149">
    <property type="entry name" value="Metallophos"/>
    <property type="match status" value="1"/>
</dbReference>
<keyword evidence="2" id="KW-0378">Hydrolase</keyword>
<reference evidence="5" key="1">
    <citation type="submission" date="2017-01" db="EMBL/GenBank/DDBJ databases">
        <authorList>
            <person name="Varghese N."/>
            <person name="Submissions S."/>
        </authorList>
    </citation>
    <scope>NUCLEOTIDE SEQUENCE [LARGE SCALE GENOMIC DNA]</scope>
    <source>
        <strain evidence="5">DM9</strain>
    </source>
</reference>
<dbReference type="InterPro" id="IPR004843">
    <property type="entry name" value="Calcineurin-like_PHP"/>
</dbReference>
<dbReference type="InterPro" id="IPR051558">
    <property type="entry name" value="Metallophosphoesterase_PAP"/>
</dbReference>
<keyword evidence="1" id="KW-0732">Signal</keyword>
<protein>
    <submittedName>
        <fullName evidence="4">Calcineurin-like phosphoesterase</fullName>
    </submittedName>
</protein>
<dbReference type="AlphaFoldDB" id="A0A1N6UFW6"/>
<dbReference type="EMBL" id="FTNM01000001">
    <property type="protein sequence ID" value="SIQ64427.1"/>
    <property type="molecule type" value="Genomic_DNA"/>
</dbReference>
<evidence type="ECO:0000256" key="2">
    <source>
        <dbReference type="ARBA" id="ARBA00022801"/>
    </source>
</evidence>
<keyword evidence="5" id="KW-1185">Reference proteome</keyword>
<dbReference type="PANTHER" id="PTHR10161:SF14">
    <property type="entry name" value="TARTRATE-RESISTANT ACID PHOSPHATASE TYPE 5"/>
    <property type="match status" value="1"/>
</dbReference>
<evidence type="ECO:0000313" key="4">
    <source>
        <dbReference type="EMBL" id="SIQ64427.1"/>
    </source>
</evidence>
<organism evidence="4 5">
    <name type="scientific">Pontibacter lucknowensis</name>
    <dbReference type="NCBI Taxonomy" id="1077936"/>
    <lineage>
        <taxon>Bacteria</taxon>
        <taxon>Pseudomonadati</taxon>
        <taxon>Bacteroidota</taxon>
        <taxon>Cytophagia</taxon>
        <taxon>Cytophagales</taxon>
        <taxon>Hymenobacteraceae</taxon>
        <taxon>Pontibacter</taxon>
    </lineage>
</organism>
<evidence type="ECO:0000313" key="5">
    <source>
        <dbReference type="Proteomes" id="UP000185924"/>
    </source>
</evidence>
<sequence length="1217" mass="138204">MRTQMTRLLRYLLLYILVCTTSCSPSIYYGPSAGNWQHFSLPDSTGIAYTVYLLGDAGAPQLDKTEPTLKLLKSQLDRDPRSMLLVLGDNLYHDGLSEVGSQTRDQGEKRLNELIKVVDDHQGKVFFVPGNHDWDYMGPKGLEKIRRQEQYIEAGINKGNTFVPDDGCPGPYVEQLRDDVIFIGIDTQWWLHKYEKPYGADNGCNAGTETEMLQQIEQTLEANKGKHIVIGGHHPFVSNSNHGGFYTVMDHLFPLRLIRDGLLFPLPVIGSLYPFYRQLGGVDQDIPHYRYQLLISRMEQLFNRYDNIIYTSGHDHNLQLHKIDKYIHILSGSGCKTAPVDVENNATFAHSEKGFVKVIYYTNGEVWTEFWSPEGDGDTGRVNYRGKLYDQIRQDATATAACTDTLQAEPVEFRPADPKKKPYALAGVLLKNDYAKEWATPVRVTYLDMGAVGGGLSPFGVTKERDRNSLRLRSAKGYEYRFRPLLRDAMRTVPQQYRGTEVIQSVPETWLPSQHPYAPLIATPLEKAAGLLASSPALHLLPDIDCLEPYKAPFGNRLGFLEFDAEDYRLGHRDQDADDVQELSYTAMLHRLEDDHLHQVNARAFVKARLLDMLIGDWDRHEDNYEWSLTEANGRTLYLPIPKVRDNAFFAFDGFFPWLATRSWGVQELQHFGYKIQNLKGLNMAAKDLDRRLLGSLTPADWVQIADSLEAVLTDEVLANAVRQMPPEVYPLHGDELTQKLKARRVQLPRVAEEYAMLLARYVDVFGSKKKELFEIERLANGDTRITVTAANNPSHTLYTRTFSPEHTREIRLYGFGGDDEFRVTGETGSDIKVRVIGYKEHGRYQFAFSDSLDNSSISYNLRNTIGDKNVIDNTRATYEDFATGDLINSPASDEFRYTRIGPNFTVIYNTADGLVLGAGMQYRPYKFRTSARGGVQRLLYQRSLKTGMARIFHEGEIKDLFFDLDLVSRAWVYAPYYSMQYRGYGNRPAPTDAPMNERVELSNAHISAALQKPFGTFFSLGAGPVLEYFRLSERRNSWVQELLPDNRQDAFGQRSYLGATAFFRTDARDYEHNPSRGLVIDLRGNWFQGVANTSGGYSRYTYEVRYYMSPNLPYQLTFAGRIGGGINTGRYAFYQGNMLGGGLLPDFSQTIRGYSQTRLVGDRSFFTNLEMRVALLNYRVYLFPGKVGVLGLYDTGRVWTRTNNVGGWNRAYGGGI</sequence>
<dbReference type="STRING" id="1077936.SAMN05421545_0859"/>
<feature type="domain" description="Calcineurin-like phosphoesterase" evidence="3">
    <location>
        <begin position="50"/>
        <end position="250"/>
    </location>
</feature>
<name>A0A1N6UFW6_9BACT</name>
<dbReference type="InterPro" id="IPR029052">
    <property type="entry name" value="Metallo-depent_PP-like"/>
</dbReference>
<accession>A0A1N6UFW6</accession>
<dbReference type="SUPFAM" id="SSF56300">
    <property type="entry name" value="Metallo-dependent phosphatases"/>
    <property type="match status" value="1"/>
</dbReference>
<evidence type="ECO:0000256" key="1">
    <source>
        <dbReference type="ARBA" id="ARBA00022729"/>
    </source>
</evidence>
<dbReference type="Proteomes" id="UP000185924">
    <property type="component" value="Unassembled WGS sequence"/>
</dbReference>
<dbReference type="PANTHER" id="PTHR10161">
    <property type="entry name" value="TARTRATE-RESISTANT ACID PHOSPHATASE TYPE 5"/>
    <property type="match status" value="1"/>
</dbReference>
<gene>
    <name evidence="4" type="ORF">SAMN05421545_0859</name>
</gene>
<dbReference type="GO" id="GO:0016787">
    <property type="term" value="F:hydrolase activity"/>
    <property type="evidence" value="ECO:0007669"/>
    <property type="project" value="UniProtKB-KW"/>
</dbReference>
<dbReference type="Gene3D" id="3.60.21.10">
    <property type="match status" value="2"/>
</dbReference>